<feature type="domain" description="Telomere-associated protein Rif1 N-terminal" evidence="8">
    <location>
        <begin position="144"/>
        <end position="515"/>
    </location>
</feature>
<dbReference type="Pfam" id="PF12231">
    <property type="entry name" value="Rif1_N"/>
    <property type="match status" value="1"/>
</dbReference>
<feature type="compositionally biased region" description="Low complexity" evidence="7">
    <location>
        <begin position="1179"/>
        <end position="1193"/>
    </location>
</feature>
<keyword evidence="10" id="KW-1185">Reference proteome</keyword>
<keyword evidence="6" id="KW-0131">Cell cycle</keyword>
<evidence type="ECO:0000256" key="5">
    <source>
        <dbReference type="ARBA" id="ARBA00023242"/>
    </source>
</evidence>
<keyword evidence="4" id="KW-0779">Telomere</keyword>
<keyword evidence="5" id="KW-0539">Nucleus</keyword>
<dbReference type="InterPro" id="IPR022031">
    <property type="entry name" value="Rif1_N"/>
</dbReference>
<feature type="region of interest" description="Disordered" evidence="7">
    <location>
        <begin position="14"/>
        <end position="66"/>
    </location>
</feature>
<evidence type="ECO:0000313" key="9">
    <source>
        <dbReference type="EMBL" id="KAF2858684.1"/>
    </source>
</evidence>
<reference evidence="9" key="1">
    <citation type="journal article" date="2020" name="Stud. Mycol.">
        <title>101 Dothideomycetes genomes: a test case for predicting lifestyles and emergence of pathogens.</title>
        <authorList>
            <person name="Haridas S."/>
            <person name="Albert R."/>
            <person name="Binder M."/>
            <person name="Bloem J."/>
            <person name="Labutti K."/>
            <person name="Salamov A."/>
            <person name="Andreopoulos B."/>
            <person name="Baker S."/>
            <person name="Barry K."/>
            <person name="Bills G."/>
            <person name="Bluhm B."/>
            <person name="Cannon C."/>
            <person name="Castanera R."/>
            <person name="Culley D."/>
            <person name="Daum C."/>
            <person name="Ezra D."/>
            <person name="Gonzalez J."/>
            <person name="Henrissat B."/>
            <person name="Kuo A."/>
            <person name="Liang C."/>
            <person name="Lipzen A."/>
            <person name="Lutzoni F."/>
            <person name="Magnuson J."/>
            <person name="Mondo S."/>
            <person name="Nolan M."/>
            <person name="Ohm R."/>
            <person name="Pangilinan J."/>
            <person name="Park H.-J."/>
            <person name="Ramirez L."/>
            <person name="Alfaro M."/>
            <person name="Sun H."/>
            <person name="Tritt A."/>
            <person name="Yoshinaga Y."/>
            <person name="Zwiers L.-H."/>
            <person name="Turgeon B."/>
            <person name="Goodwin S."/>
            <person name="Spatafora J."/>
            <person name="Crous P."/>
            <person name="Grigoriev I."/>
        </authorList>
    </citation>
    <scope>NUCLEOTIDE SEQUENCE</scope>
    <source>
        <strain evidence="9">CBS 480.64</strain>
    </source>
</reference>
<dbReference type="GO" id="GO:0140445">
    <property type="term" value="C:chromosome, telomeric repeat region"/>
    <property type="evidence" value="ECO:0007669"/>
    <property type="project" value="TreeGrafter"/>
</dbReference>
<accession>A0A6A7BU15</accession>
<evidence type="ECO:0000313" key="10">
    <source>
        <dbReference type="Proteomes" id="UP000799421"/>
    </source>
</evidence>
<evidence type="ECO:0000256" key="7">
    <source>
        <dbReference type="SAM" id="MobiDB-lite"/>
    </source>
</evidence>
<proteinExistence type="predicted"/>
<feature type="region of interest" description="Disordered" evidence="7">
    <location>
        <begin position="1092"/>
        <end position="1267"/>
    </location>
</feature>
<evidence type="ECO:0000256" key="2">
    <source>
        <dbReference type="ARBA" id="ARBA00004574"/>
    </source>
</evidence>
<organism evidence="9 10">
    <name type="scientific">Piedraia hortae CBS 480.64</name>
    <dbReference type="NCBI Taxonomy" id="1314780"/>
    <lineage>
        <taxon>Eukaryota</taxon>
        <taxon>Fungi</taxon>
        <taxon>Dikarya</taxon>
        <taxon>Ascomycota</taxon>
        <taxon>Pezizomycotina</taxon>
        <taxon>Dothideomycetes</taxon>
        <taxon>Dothideomycetidae</taxon>
        <taxon>Capnodiales</taxon>
        <taxon>Piedraiaceae</taxon>
        <taxon>Piedraia</taxon>
    </lineage>
</organism>
<sequence>MGLVLDHGMGMFNSNSPFQHLSPRPPTPPRETAINGHDGDSTNAPVQDFENDQPGSKSPSSASPTKEVAVKRVDFFSAPMIHHAAHATPLTSPAAQLRKRSSIKKPAKPLKSILKMPSVPMPLMMSSQGSEGFDRMIQSIIQQLASQSTSARLDAYIALNGAVKLYDDLPDAEILVSNMGILTEFMTRDITWKEADGSLNSNLITQALKFAASSICNPKLSATIGNDFAVFLVERSIAVLEDATMPKSLVKMHLFVLAQQSFPPFIMNANRVDRLITAVKPIDANYSGSGVVVARLTVFQKLLEQAQGTMMARMRDWVGILFHAMLGKIREIRLRAIEFGTLASLRLGTDAAASKAVLDFFQSETENGQTFGEHLNQRLLRMVKDKNTGVSVPQIWSIVVVFQRSKRFPLEDWPQLKNWLLIIQQCLNTSDSDIAGESYIAWNKLVFTIMPGPSTPRVLFNMLKVPSTTGMDRRGSDKHSVQVREFARYSYCDLLHYSLRPGLGFSELDKVWDVYLSPTLIDLFENASGGFSFACAVLGGICTPGPRVWNQNLANESTKPKPDELPCLDAKWVRSRFSKFLAVLTPAFHASMRKTPDDFSTFLSTWRTVLSCVAEAGHQEVKTSNDLKQALISLSKFLSKLFTSGAYSEAPGHEGGQITFVQRLITMLQTSVDILGVTTFGEDIMVRPKEGSAEVSLTPSRRASKQVHAPESPLLFLLNTLHQVPWAWKNTERMADCLLRLLISTRSVDRSTSLHVAPTGAGNLDDAAALYWWRRMAESAISILENIKYHDQALASHLYDSKLRMCLDILRRGLTFTLENEDDLLLFGNLLNSTIATADNFAGNAGASIAVTEPISNMLHDQIGRKQVAVLTQLTIQILSSARWPGTLEDVKEAHLTFNSMDAEVSYSESFKCLGQLTSALLMLLYRQRGGPLGVDSNVRVDVLVEKLLGWIKSSPQPWTPMALAQLQDGIALWVQDQDRTINNNPTLNSTLPAWSQLFEMIDGLPQDGLELLTNLENIFVAGFSSTHESLVQAVIKLWNNRVGEKDMPNCPESIRKALLPHAHAIEALQQPSQPPTEQTNVRFTSELTAPVPGKEQSLVRRSPRKHHKCPTEVTSYSDVPLEMEETESRRETRMVVQSSPRFRPNHPSKSKVMQRLTHHYTEPLPKEDMQAKEVPQADSRPLSDIPSSSSPIYNARQGDAEPVIASSPPRATENGEKQPEVHELTSRPSDTHHPASPVRCTQLARVDEEKSDTSSPGPRLKRRKTESTFRRILSFLGNSQQDDEVEDIQVPAEPCPDQPMQDITSVPESGETNVPSSRTLKRKASAMDDVNAVEPIPEATEVSIVPPAHTVGQEDEVEETLADDSIIDLAEPMQGASLVLQSNEVARPVATPRSIISRLTDVLHDLRDMVSMKPSHERELDDVLFELRKEVHATARGK</sequence>
<dbReference type="GO" id="GO:0005634">
    <property type="term" value="C:nucleus"/>
    <property type="evidence" value="ECO:0007669"/>
    <property type="project" value="UniProtKB-SubCell"/>
</dbReference>
<dbReference type="OrthoDB" id="1659429at2759"/>
<dbReference type="GO" id="GO:0000723">
    <property type="term" value="P:telomere maintenance"/>
    <property type="evidence" value="ECO:0007669"/>
    <property type="project" value="TreeGrafter"/>
</dbReference>
<feature type="compositionally biased region" description="Polar residues" evidence="7">
    <location>
        <begin position="1303"/>
        <end position="1319"/>
    </location>
</feature>
<dbReference type="PANTHER" id="PTHR22928:SF3">
    <property type="entry name" value="TELOMERE-ASSOCIATED PROTEIN RIF1"/>
    <property type="match status" value="1"/>
</dbReference>
<feature type="compositionally biased region" description="Basic and acidic residues" evidence="7">
    <location>
        <begin position="1160"/>
        <end position="1172"/>
    </location>
</feature>
<evidence type="ECO:0000256" key="1">
    <source>
        <dbReference type="ARBA" id="ARBA00004123"/>
    </source>
</evidence>
<feature type="compositionally biased region" description="Polar residues" evidence="7">
    <location>
        <begin position="53"/>
        <end position="64"/>
    </location>
</feature>
<dbReference type="EMBL" id="MU006005">
    <property type="protein sequence ID" value="KAF2858684.1"/>
    <property type="molecule type" value="Genomic_DNA"/>
</dbReference>
<gene>
    <name evidence="9" type="ORF">K470DRAFT_259589</name>
</gene>
<name>A0A6A7BU15_9PEZI</name>
<dbReference type="PANTHER" id="PTHR22928">
    <property type="entry name" value="TELOMERE-ASSOCIATED PROTEIN RIF1"/>
    <property type="match status" value="1"/>
</dbReference>
<keyword evidence="3" id="KW-0158">Chromosome</keyword>
<evidence type="ECO:0000256" key="4">
    <source>
        <dbReference type="ARBA" id="ARBA00022895"/>
    </source>
</evidence>
<comment type="subcellular location">
    <subcellularLocation>
        <location evidence="2">Chromosome</location>
        <location evidence="2">Telomere</location>
    </subcellularLocation>
    <subcellularLocation>
        <location evidence="1">Nucleus</location>
    </subcellularLocation>
</comment>
<feature type="compositionally biased region" description="Basic and acidic residues" evidence="7">
    <location>
        <begin position="1214"/>
        <end position="1234"/>
    </location>
</feature>
<protein>
    <recommendedName>
        <fullName evidence="8">Telomere-associated protein Rif1 N-terminal domain-containing protein</fullName>
    </recommendedName>
</protein>
<dbReference type="Proteomes" id="UP000799421">
    <property type="component" value="Unassembled WGS sequence"/>
</dbReference>
<feature type="region of interest" description="Disordered" evidence="7">
    <location>
        <begin position="1303"/>
        <end position="1328"/>
    </location>
</feature>
<evidence type="ECO:0000256" key="3">
    <source>
        <dbReference type="ARBA" id="ARBA00022454"/>
    </source>
</evidence>
<evidence type="ECO:0000256" key="6">
    <source>
        <dbReference type="ARBA" id="ARBA00023306"/>
    </source>
</evidence>
<evidence type="ECO:0000259" key="8">
    <source>
        <dbReference type="Pfam" id="PF12231"/>
    </source>
</evidence>